<evidence type="ECO:0000256" key="1">
    <source>
        <dbReference type="ARBA" id="ARBA00022448"/>
    </source>
</evidence>
<dbReference type="PANTHER" id="PTHR43875">
    <property type="entry name" value="MALTODEXTRIN IMPORT ATP-BINDING PROTEIN MSMX"/>
    <property type="match status" value="1"/>
</dbReference>
<dbReference type="GO" id="GO:0008643">
    <property type="term" value="P:carbohydrate transport"/>
    <property type="evidence" value="ECO:0007669"/>
    <property type="project" value="InterPro"/>
</dbReference>
<dbReference type="InterPro" id="IPR012340">
    <property type="entry name" value="NA-bd_OB-fold"/>
</dbReference>
<dbReference type="GO" id="GO:0005524">
    <property type="term" value="F:ATP binding"/>
    <property type="evidence" value="ECO:0007669"/>
    <property type="project" value="UniProtKB-KW"/>
</dbReference>
<dbReference type="GO" id="GO:0140359">
    <property type="term" value="F:ABC-type transporter activity"/>
    <property type="evidence" value="ECO:0007669"/>
    <property type="project" value="InterPro"/>
</dbReference>
<evidence type="ECO:0000259" key="4">
    <source>
        <dbReference type="PROSITE" id="PS50893"/>
    </source>
</evidence>
<dbReference type="InterPro" id="IPR027417">
    <property type="entry name" value="P-loop_NTPase"/>
</dbReference>
<dbReference type="GO" id="GO:0016887">
    <property type="term" value="F:ATP hydrolysis activity"/>
    <property type="evidence" value="ECO:0007669"/>
    <property type="project" value="InterPro"/>
</dbReference>
<organism evidence="5 6">
    <name type="scientific">Candidatus Alloenteromonas pullistercoris</name>
    <dbReference type="NCBI Taxonomy" id="2840785"/>
    <lineage>
        <taxon>Bacteria</taxon>
        <taxon>Bacillati</taxon>
        <taxon>Bacillota</taxon>
        <taxon>Bacillota incertae sedis</taxon>
        <taxon>Candidatus Alloenteromonas</taxon>
    </lineage>
</organism>
<dbReference type="Gene3D" id="2.40.50.100">
    <property type="match status" value="1"/>
</dbReference>
<dbReference type="GO" id="GO:0055052">
    <property type="term" value="C:ATP-binding cassette (ABC) transporter complex, substrate-binding subunit-containing"/>
    <property type="evidence" value="ECO:0007669"/>
    <property type="project" value="TreeGrafter"/>
</dbReference>
<dbReference type="Pfam" id="PF00005">
    <property type="entry name" value="ABC_tran"/>
    <property type="match status" value="1"/>
</dbReference>
<feature type="domain" description="ABC transporter" evidence="4">
    <location>
        <begin position="33"/>
        <end position="264"/>
    </location>
</feature>
<comment type="caution">
    <text evidence="5">The sequence shown here is derived from an EMBL/GenBank/DDBJ whole genome shotgun (WGS) entry which is preliminary data.</text>
</comment>
<dbReference type="EMBL" id="JADINA010000031">
    <property type="protein sequence ID" value="MBO8426611.1"/>
    <property type="molecule type" value="Genomic_DNA"/>
</dbReference>
<dbReference type="SUPFAM" id="SSF52540">
    <property type="entry name" value="P-loop containing nucleoside triphosphate hydrolases"/>
    <property type="match status" value="1"/>
</dbReference>
<dbReference type="SUPFAM" id="SSF50331">
    <property type="entry name" value="MOP-like"/>
    <property type="match status" value="1"/>
</dbReference>
<dbReference type="NCBIfam" id="NF008653">
    <property type="entry name" value="PRK11650.1"/>
    <property type="match status" value="1"/>
</dbReference>
<keyword evidence="2" id="KW-0547">Nucleotide-binding</keyword>
<evidence type="ECO:0000256" key="3">
    <source>
        <dbReference type="ARBA" id="ARBA00022840"/>
    </source>
</evidence>
<dbReference type="PANTHER" id="PTHR43875:SF1">
    <property type="entry name" value="OSMOPROTECTIVE COMPOUNDS UPTAKE ATP-BINDING PROTEIN GGTA"/>
    <property type="match status" value="1"/>
</dbReference>
<dbReference type="InterPro" id="IPR003593">
    <property type="entry name" value="AAA+_ATPase"/>
</dbReference>
<dbReference type="InterPro" id="IPR008995">
    <property type="entry name" value="Mo/tungstate-bd_C_term_dom"/>
</dbReference>
<dbReference type="Proteomes" id="UP000823634">
    <property type="component" value="Unassembled WGS sequence"/>
</dbReference>
<reference evidence="5" key="1">
    <citation type="submission" date="2020-10" db="EMBL/GenBank/DDBJ databases">
        <authorList>
            <person name="Gilroy R."/>
        </authorList>
    </citation>
    <scope>NUCLEOTIDE SEQUENCE</scope>
    <source>
        <strain evidence="5">17113</strain>
    </source>
</reference>
<evidence type="ECO:0000256" key="2">
    <source>
        <dbReference type="ARBA" id="ARBA00022741"/>
    </source>
</evidence>
<protein>
    <submittedName>
        <fullName evidence="5">Sn-glycerol-3-phosphate ABC transporter ATP-binding protein UgpC</fullName>
    </submittedName>
</protein>
<dbReference type="InterPro" id="IPR015855">
    <property type="entry name" value="ABC_transpr_MalK-like"/>
</dbReference>
<evidence type="ECO:0000313" key="6">
    <source>
        <dbReference type="Proteomes" id="UP000823634"/>
    </source>
</evidence>
<dbReference type="InterPro" id="IPR040582">
    <property type="entry name" value="OB_MalK-like"/>
</dbReference>
<sequence length="388" mass="43306">MAEKLEKFEFNPADLEKPAEAGETEAEHKDGFVSLRHIDKVYDNNVQAVFDFNLDIKKHEFIVFVGPSGCGKSTTLRMVAGLEDITRGELYIDGELCNDKQPKDRNIAMVFQSYALYPHMSVYDNMAFGLKIAHLPKAEIDKRVHDAARILQIEQYLDRKPKALSGGQRQRVALGRAIVRNAKVFLMDEPLSNLDAKLRVQMRSEIVKLHQALGATTIYVTHDQTEAMTMANRIVVMKLGRVQQIGTPKEIYNNPANLFVAGFIGSPAMNFLKIKVEKGVATFDGGKTMTLPETLLKGKKIAGDVIFGLRPEDIRVATAKDDGDNVIEAEVRVAELLGAEYYLHCDFGGTDLVAKFPAEKEIKTGDKVHMAFSLRKAKFFDPETEEAI</sequence>
<dbReference type="InterPro" id="IPR003439">
    <property type="entry name" value="ABC_transporter-like_ATP-bd"/>
</dbReference>
<gene>
    <name evidence="5" type="primary">ugpC</name>
    <name evidence="5" type="ORF">IAC61_04755</name>
</gene>
<dbReference type="PROSITE" id="PS50893">
    <property type="entry name" value="ABC_TRANSPORTER_2"/>
    <property type="match status" value="1"/>
</dbReference>
<name>A0A9D9DFW4_9FIRM</name>
<reference evidence="5" key="2">
    <citation type="journal article" date="2021" name="PeerJ">
        <title>Extensive microbial diversity within the chicken gut microbiome revealed by metagenomics and culture.</title>
        <authorList>
            <person name="Gilroy R."/>
            <person name="Ravi A."/>
            <person name="Getino M."/>
            <person name="Pursley I."/>
            <person name="Horton D.L."/>
            <person name="Alikhan N.F."/>
            <person name="Baker D."/>
            <person name="Gharbi K."/>
            <person name="Hall N."/>
            <person name="Watson M."/>
            <person name="Adriaenssens E.M."/>
            <person name="Foster-Nyarko E."/>
            <person name="Jarju S."/>
            <person name="Secka A."/>
            <person name="Antonio M."/>
            <person name="Oren A."/>
            <person name="Chaudhuri R.R."/>
            <person name="La Ragione R."/>
            <person name="Hildebrand F."/>
            <person name="Pallen M.J."/>
        </authorList>
    </citation>
    <scope>NUCLEOTIDE SEQUENCE</scope>
    <source>
        <strain evidence="5">17113</strain>
    </source>
</reference>
<dbReference type="Pfam" id="PF17912">
    <property type="entry name" value="OB_MalK"/>
    <property type="match status" value="1"/>
</dbReference>
<keyword evidence="1" id="KW-0813">Transport</keyword>
<dbReference type="Gene3D" id="3.40.50.300">
    <property type="entry name" value="P-loop containing nucleotide triphosphate hydrolases"/>
    <property type="match status" value="1"/>
</dbReference>
<evidence type="ECO:0000313" key="5">
    <source>
        <dbReference type="EMBL" id="MBO8426611.1"/>
    </source>
</evidence>
<dbReference type="PROSITE" id="PS00211">
    <property type="entry name" value="ABC_TRANSPORTER_1"/>
    <property type="match status" value="1"/>
</dbReference>
<keyword evidence="3 5" id="KW-0067">ATP-binding</keyword>
<accession>A0A9D9DFW4</accession>
<dbReference type="InterPro" id="IPR047641">
    <property type="entry name" value="ABC_transpr_MalK/UgpC-like"/>
</dbReference>
<dbReference type="FunFam" id="3.40.50.300:FF:000042">
    <property type="entry name" value="Maltose/maltodextrin ABC transporter, ATP-binding protein"/>
    <property type="match status" value="1"/>
</dbReference>
<proteinExistence type="predicted"/>
<dbReference type="Gene3D" id="2.40.50.140">
    <property type="entry name" value="Nucleic acid-binding proteins"/>
    <property type="match status" value="1"/>
</dbReference>
<dbReference type="AlphaFoldDB" id="A0A9D9DFW4"/>
<dbReference type="InterPro" id="IPR017871">
    <property type="entry name" value="ABC_transporter-like_CS"/>
</dbReference>
<dbReference type="CDD" id="cd03301">
    <property type="entry name" value="ABC_MalK_N"/>
    <property type="match status" value="1"/>
</dbReference>
<dbReference type="SMART" id="SM00382">
    <property type="entry name" value="AAA"/>
    <property type="match status" value="1"/>
</dbReference>